<evidence type="ECO:0000256" key="5">
    <source>
        <dbReference type="ARBA" id="ARBA00022840"/>
    </source>
</evidence>
<dbReference type="InterPro" id="IPR008271">
    <property type="entry name" value="Ser/Thr_kinase_AS"/>
</dbReference>
<dbReference type="InterPro" id="IPR011009">
    <property type="entry name" value="Kinase-like_dom_sf"/>
</dbReference>
<dbReference type="SMART" id="SM00220">
    <property type="entry name" value="S_TKc"/>
    <property type="match status" value="1"/>
</dbReference>
<reference evidence="8 9" key="1">
    <citation type="submission" date="2024-01" db="EMBL/GenBank/DDBJ databases">
        <authorList>
            <consortium name="Genoscope - CEA"/>
            <person name="William W."/>
        </authorList>
    </citation>
    <scope>NUCLEOTIDE SEQUENCE [LARGE SCALE GENOMIC DNA]</scope>
    <source>
        <strain evidence="8 9">29B2s-10</strain>
    </source>
</reference>
<keyword evidence="9" id="KW-1185">Reference proteome</keyword>
<dbReference type="Proteomes" id="UP001497600">
    <property type="component" value="Chromosome D"/>
</dbReference>
<evidence type="ECO:0000256" key="4">
    <source>
        <dbReference type="ARBA" id="ARBA00022777"/>
    </source>
</evidence>
<evidence type="ECO:0000313" key="8">
    <source>
        <dbReference type="EMBL" id="CAK7903065.1"/>
    </source>
</evidence>
<keyword evidence="3" id="KW-0547">Nucleotide-binding</keyword>
<gene>
    <name evidence="8" type="ORF">CAAN4_D02828</name>
</gene>
<evidence type="ECO:0000256" key="6">
    <source>
        <dbReference type="SAM" id="MobiDB-lite"/>
    </source>
</evidence>
<dbReference type="PANTHER" id="PTHR24345">
    <property type="entry name" value="SERINE/THREONINE-PROTEIN KINASE PLK"/>
    <property type="match status" value="1"/>
</dbReference>
<evidence type="ECO:0000256" key="1">
    <source>
        <dbReference type="ARBA" id="ARBA00022527"/>
    </source>
</evidence>
<accession>A0ABP0EAA8</accession>
<sequence length="408" mass="46170">MSPTLAPLRISMPLEKQGRPPVSPLLPSEERKLPAKSCGRTSSTSSSRSPTGSVVGTVYDSSDKETSYTKFSKPIFEGKNGIIYKGISKSKEPLVLKFWKQSSDQSPTSYNIDVRAEYENIKACSHKNIVQVCDLIRDISKDNDSVAEEEAELSAWILVFPYYPNGDLLNYLSVLRKNKVIISNNLKDSIFKQILKGIIYLHGKNIVHRDLKPENFLIDDTGLIKIADFGYSLNLSNDDYKEQLSTNTREIYCGTNSFKAPELFEIECNLCEETTMKTIETLNYKALDYWSLGMVYLNISLMLIPWTTASVENSSYAKFEANYPKNDISFGNLIKSFESPIIHKTLANENPALSLFKKLTYDSRSFILKLLNPKPALRLSPQEVLASKWLCQCYSDPKELIEVLQNIK</sequence>
<evidence type="ECO:0000313" key="9">
    <source>
        <dbReference type="Proteomes" id="UP001497600"/>
    </source>
</evidence>
<keyword evidence="1" id="KW-0723">Serine/threonine-protein kinase</keyword>
<protein>
    <recommendedName>
        <fullName evidence="7">Protein kinase domain-containing protein</fullName>
    </recommendedName>
</protein>
<dbReference type="PROSITE" id="PS00108">
    <property type="entry name" value="PROTEIN_KINASE_ST"/>
    <property type="match status" value="1"/>
</dbReference>
<keyword evidence="4" id="KW-0418">Kinase</keyword>
<feature type="domain" description="Protein kinase" evidence="7">
    <location>
        <begin position="69"/>
        <end position="390"/>
    </location>
</feature>
<feature type="region of interest" description="Disordered" evidence="6">
    <location>
        <begin position="1"/>
        <end position="58"/>
    </location>
</feature>
<dbReference type="InterPro" id="IPR000719">
    <property type="entry name" value="Prot_kinase_dom"/>
</dbReference>
<evidence type="ECO:0000256" key="2">
    <source>
        <dbReference type="ARBA" id="ARBA00022679"/>
    </source>
</evidence>
<keyword evidence="2" id="KW-0808">Transferase</keyword>
<dbReference type="PANTHER" id="PTHR24345:SF0">
    <property type="entry name" value="CELL CYCLE SERINE_THREONINE-PROTEIN KINASE CDC5_MSD2"/>
    <property type="match status" value="1"/>
</dbReference>
<organism evidence="8 9">
    <name type="scientific">[Candida] anglica</name>
    <dbReference type="NCBI Taxonomy" id="148631"/>
    <lineage>
        <taxon>Eukaryota</taxon>
        <taxon>Fungi</taxon>
        <taxon>Dikarya</taxon>
        <taxon>Ascomycota</taxon>
        <taxon>Saccharomycotina</taxon>
        <taxon>Pichiomycetes</taxon>
        <taxon>Debaryomycetaceae</taxon>
        <taxon>Kurtzmaniella</taxon>
    </lineage>
</organism>
<dbReference type="EMBL" id="OZ004256">
    <property type="protein sequence ID" value="CAK7903065.1"/>
    <property type="molecule type" value="Genomic_DNA"/>
</dbReference>
<feature type="compositionally biased region" description="Low complexity" evidence="6">
    <location>
        <begin position="39"/>
        <end position="58"/>
    </location>
</feature>
<keyword evidence="5" id="KW-0067">ATP-binding</keyword>
<name>A0ABP0EAA8_9ASCO</name>
<dbReference type="Gene3D" id="1.10.510.10">
    <property type="entry name" value="Transferase(Phosphotransferase) domain 1"/>
    <property type="match status" value="1"/>
</dbReference>
<proteinExistence type="predicted"/>
<dbReference type="PROSITE" id="PS50011">
    <property type="entry name" value="PROTEIN_KINASE_DOM"/>
    <property type="match status" value="1"/>
</dbReference>
<evidence type="ECO:0000256" key="3">
    <source>
        <dbReference type="ARBA" id="ARBA00022741"/>
    </source>
</evidence>
<dbReference type="SUPFAM" id="SSF56112">
    <property type="entry name" value="Protein kinase-like (PK-like)"/>
    <property type="match status" value="1"/>
</dbReference>
<dbReference type="Pfam" id="PF00069">
    <property type="entry name" value="Pkinase"/>
    <property type="match status" value="1"/>
</dbReference>
<evidence type="ECO:0000259" key="7">
    <source>
        <dbReference type="PROSITE" id="PS50011"/>
    </source>
</evidence>